<comment type="caution">
    <text evidence="4">The sequence shown here is derived from an EMBL/GenBank/DDBJ whole genome shotgun (WGS) entry which is preliminary data.</text>
</comment>
<dbReference type="Proteomes" id="UP001219297">
    <property type="component" value="Unassembled WGS sequence"/>
</dbReference>
<dbReference type="InterPro" id="IPR014036">
    <property type="entry name" value="DeoR-like_C"/>
</dbReference>
<dbReference type="InterPro" id="IPR011991">
    <property type="entry name" value="ArsR-like_HTH"/>
</dbReference>
<keyword evidence="2" id="KW-0804">Transcription</keyword>
<keyword evidence="1" id="KW-0805">Transcription regulation</keyword>
<keyword evidence="5" id="KW-1185">Reference proteome</keyword>
<dbReference type="SUPFAM" id="SSF46785">
    <property type="entry name" value="Winged helix' DNA-binding domain"/>
    <property type="match status" value="1"/>
</dbReference>
<organism evidence="4 5">
    <name type="scientific">Actinotignum sanguinis</name>
    <dbReference type="NCBI Taxonomy" id="1445614"/>
    <lineage>
        <taxon>Bacteria</taxon>
        <taxon>Bacillati</taxon>
        <taxon>Actinomycetota</taxon>
        <taxon>Actinomycetes</taxon>
        <taxon>Actinomycetales</taxon>
        <taxon>Actinomycetaceae</taxon>
        <taxon>Actinotignum</taxon>
    </lineage>
</organism>
<evidence type="ECO:0000256" key="1">
    <source>
        <dbReference type="ARBA" id="ARBA00023015"/>
    </source>
</evidence>
<evidence type="ECO:0000256" key="2">
    <source>
        <dbReference type="ARBA" id="ARBA00023163"/>
    </source>
</evidence>
<dbReference type="SUPFAM" id="SSF100950">
    <property type="entry name" value="NagB/RpiA/CoA transferase-like"/>
    <property type="match status" value="1"/>
</dbReference>
<proteinExistence type="predicted"/>
<dbReference type="SMART" id="SM00420">
    <property type="entry name" value="HTH_DEOR"/>
    <property type="match status" value="1"/>
</dbReference>
<dbReference type="GO" id="GO:0003677">
    <property type="term" value="F:DNA binding"/>
    <property type="evidence" value="ECO:0007669"/>
    <property type="project" value="UniProtKB-KW"/>
</dbReference>
<evidence type="ECO:0000259" key="3">
    <source>
        <dbReference type="PROSITE" id="PS51000"/>
    </source>
</evidence>
<dbReference type="InterPro" id="IPR050313">
    <property type="entry name" value="Carb_Metab_HTH_regulators"/>
</dbReference>
<dbReference type="Gene3D" id="3.40.50.1360">
    <property type="match status" value="1"/>
</dbReference>
<dbReference type="Pfam" id="PF08220">
    <property type="entry name" value="HTH_DeoR"/>
    <property type="match status" value="1"/>
</dbReference>
<keyword evidence="4" id="KW-0238">DNA-binding</keyword>
<protein>
    <submittedName>
        <fullName evidence="4">DeoR/GlpR family DNA-binding transcription regulator</fullName>
    </submittedName>
</protein>
<dbReference type="EMBL" id="JARBHI010000016">
    <property type="protein sequence ID" value="MDE1656834.1"/>
    <property type="molecule type" value="Genomic_DNA"/>
</dbReference>
<dbReference type="PRINTS" id="PR00037">
    <property type="entry name" value="HTHLACR"/>
</dbReference>
<dbReference type="PANTHER" id="PTHR30363:SF44">
    <property type="entry name" value="AGA OPERON TRANSCRIPTIONAL REPRESSOR-RELATED"/>
    <property type="match status" value="1"/>
</dbReference>
<evidence type="ECO:0000313" key="4">
    <source>
        <dbReference type="EMBL" id="MDE1656834.1"/>
    </source>
</evidence>
<dbReference type="GeneID" id="83608686"/>
<feature type="domain" description="HTH deoR-type" evidence="3">
    <location>
        <begin position="18"/>
        <end position="73"/>
    </location>
</feature>
<dbReference type="CDD" id="cd00090">
    <property type="entry name" value="HTH_ARSR"/>
    <property type="match status" value="1"/>
</dbReference>
<gene>
    <name evidence="4" type="ORF">PWJ81_07095</name>
</gene>
<dbReference type="InterPro" id="IPR037171">
    <property type="entry name" value="NagB/RpiA_transferase-like"/>
</dbReference>
<dbReference type="InterPro" id="IPR001034">
    <property type="entry name" value="DeoR_HTH"/>
</dbReference>
<dbReference type="PROSITE" id="PS51000">
    <property type="entry name" value="HTH_DEOR_2"/>
    <property type="match status" value="1"/>
</dbReference>
<dbReference type="SMART" id="SM01134">
    <property type="entry name" value="DeoRC"/>
    <property type="match status" value="1"/>
</dbReference>
<evidence type="ECO:0000313" key="5">
    <source>
        <dbReference type="Proteomes" id="UP001219297"/>
    </source>
</evidence>
<accession>A0ABT5V7A1</accession>
<dbReference type="Pfam" id="PF00455">
    <property type="entry name" value="DeoRC"/>
    <property type="match status" value="1"/>
</dbReference>
<dbReference type="InterPro" id="IPR036390">
    <property type="entry name" value="WH_DNA-bd_sf"/>
</dbReference>
<dbReference type="RefSeq" id="WP_274733945.1">
    <property type="nucleotide sequence ID" value="NZ_CAUFPF010000001.1"/>
</dbReference>
<sequence length="269" mass="29494">MTATEEPRARRAQNRKVVKRRARILELLAGGDAPLRNEELARHFGVSLATIRRDLSELETSGELSRTYGGAVSAHPEFLHLGGITPTNLARKKAIAKRAAALIADDSLVILDAGTTAEQLSFALDNTRRITVITNGIRPINALALQDKVTVVVLGGTLDIAHDSITGVDAEKMLESMHGNYAFMGAVQISPERGIGSLSYEQARLKTQMMAHASQVYVMADAAKLHNRPYPYWSPFPKRWTLITDTDADAEMLRRLQRSGAEEILLAKV</sequence>
<dbReference type="Gene3D" id="1.10.10.10">
    <property type="entry name" value="Winged helix-like DNA-binding domain superfamily/Winged helix DNA-binding domain"/>
    <property type="match status" value="1"/>
</dbReference>
<name>A0ABT5V7A1_9ACTO</name>
<dbReference type="InterPro" id="IPR036388">
    <property type="entry name" value="WH-like_DNA-bd_sf"/>
</dbReference>
<dbReference type="PANTHER" id="PTHR30363">
    <property type="entry name" value="HTH-TYPE TRANSCRIPTIONAL REGULATOR SRLR-RELATED"/>
    <property type="match status" value="1"/>
</dbReference>
<reference evidence="4 5" key="1">
    <citation type="submission" date="2023-02" db="EMBL/GenBank/DDBJ databases">
        <title>Defining the Infant Male Urobiome and Moving Towards Mechanisms in Urobiome Research.</title>
        <authorList>
            <person name="Reasoner S."/>
            <person name="Flores V."/>
            <person name="Van Horn G."/>
            <person name="Morales G."/>
            <person name="Peard L."/>
            <person name="Abelson B."/>
            <person name="Manuel C."/>
            <person name="Lee J."/>
            <person name="Baker B."/>
            <person name="Williams T."/>
            <person name="Schmitz J."/>
            <person name="Clayton D."/>
            <person name="Hadjifrangiskou M."/>
        </authorList>
    </citation>
    <scope>NUCLEOTIDE SEQUENCE [LARGE SCALE GENOMIC DNA]</scope>
    <source>
        <strain evidence="4 5">AS1053</strain>
    </source>
</reference>